<dbReference type="AlphaFoldDB" id="A0AA88V359"/>
<dbReference type="InterPro" id="IPR025756">
    <property type="entry name" value="Myb_CC_LHEQLE"/>
</dbReference>
<organism evidence="2 3">
    <name type="scientific">Escallonia herrerae</name>
    <dbReference type="NCBI Taxonomy" id="1293975"/>
    <lineage>
        <taxon>Eukaryota</taxon>
        <taxon>Viridiplantae</taxon>
        <taxon>Streptophyta</taxon>
        <taxon>Embryophyta</taxon>
        <taxon>Tracheophyta</taxon>
        <taxon>Spermatophyta</taxon>
        <taxon>Magnoliopsida</taxon>
        <taxon>eudicotyledons</taxon>
        <taxon>Gunneridae</taxon>
        <taxon>Pentapetalae</taxon>
        <taxon>asterids</taxon>
        <taxon>campanulids</taxon>
        <taxon>Escalloniales</taxon>
        <taxon>Escalloniaceae</taxon>
        <taxon>Escallonia</taxon>
    </lineage>
</organism>
<comment type="caution">
    <text evidence="2">The sequence shown here is derived from an EMBL/GenBank/DDBJ whole genome shotgun (WGS) entry which is preliminary data.</text>
</comment>
<protein>
    <recommendedName>
        <fullName evidence="1">MYB-CC type transcription factor LHEQLE-containing domain-containing protein</fullName>
    </recommendedName>
</protein>
<accession>A0AA88V359</accession>
<evidence type="ECO:0000313" key="2">
    <source>
        <dbReference type="EMBL" id="KAK3000925.1"/>
    </source>
</evidence>
<name>A0AA88V359_9ASTE</name>
<dbReference type="PANTHER" id="PTHR31499">
    <property type="entry name" value="MYB FAMILY TRANSCRIPTION FACTOR PHL11"/>
    <property type="match status" value="1"/>
</dbReference>
<feature type="domain" description="MYB-CC type transcription factor LHEQLE-containing" evidence="1">
    <location>
        <begin position="96"/>
        <end position="142"/>
    </location>
</feature>
<dbReference type="GO" id="GO:0003700">
    <property type="term" value="F:DNA-binding transcription factor activity"/>
    <property type="evidence" value="ECO:0007669"/>
    <property type="project" value="InterPro"/>
</dbReference>
<dbReference type="Pfam" id="PF14379">
    <property type="entry name" value="Myb_CC_LHEQLE"/>
    <property type="match status" value="1"/>
</dbReference>
<proteinExistence type="predicted"/>
<evidence type="ECO:0000259" key="1">
    <source>
        <dbReference type="Pfam" id="PF14379"/>
    </source>
</evidence>
<dbReference type="InterPro" id="IPR046955">
    <property type="entry name" value="PHR1-like"/>
</dbReference>
<gene>
    <name evidence="2" type="ORF">RJ639_021167</name>
</gene>
<evidence type="ECO:0000313" key="3">
    <source>
        <dbReference type="Proteomes" id="UP001188597"/>
    </source>
</evidence>
<reference evidence="2" key="1">
    <citation type="submission" date="2022-12" db="EMBL/GenBank/DDBJ databases">
        <title>Draft genome assemblies for two species of Escallonia (Escalloniales).</title>
        <authorList>
            <person name="Chanderbali A."/>
            <person name="Dervinis C."/>
            <person name="Anghel I."/>
            <person name="Soltis D."/>
            <person name="Soltis P."/>
            <person name="Zapata F."/>
        </authorList>
    </citation>
    <scope>NUCLEOTIDE SEQUENCE</scope>
    <source>
        <strain evidence="2">UCBG64.0493</strain>
        <tissue evidence="2">Leaf</tissue>
    </source>
</reference>
<sequence length="181" mass="21601">MHIMELYPQHMELDYATENAELESTWQTLQKIQLNFQLRKEAQEKQLKLTFDQEQQTHTKVQDTWLNLQTFSFSFSFLLRQEHWLNQISDISSSGMQIKEVLQLQLDVQRRLHEQLEIQRNLQLRIKEQGKQLKMMFDQQQEKNKSLLETQNLHVMSPSDRSISLGDIQSYQGARYMAESA</sequence>
<dbReference type="EMBL" id="JAVXUP010002890">
    <property type="protein sequence ID" value="KAK3000925.1"/>
    <property type="molecule type" value="Genomic_DNA"/>
</dbReference>
<dbReference type="PANTHER" id="PTHR31499:SF85">
    <property type="entry name" value="TRANSCRIPTION FACTOR MYB-RELATED FAMILY"/>
    <property type="match status" value="1"/>
</dbReference>
<feature type="non-terminal residue" evidence="2">
    <location>
        <position position="1"/>
    </location>
</feature>
<dbReference type="Proteomes" id="UP001188597">
    <property type="component" value="Unassembled WGS sequence"/>
</dbReference>
<keyword evidence="3" id="KW-1185">Reference proteome</keyword>